<evidence type="ECO:0000256" key="7">
    <source>
        <dbReference type="RuleBase" id="RU000417"/>
    </source>
</evidence>
<organism evidence="8 9">
    <name type="scientific">Williamsia marianensis</name>
    <dbReference type="NCBI Taxonomy" id="85044"/>
    <lineage>
        <taxon>Bacteria</taxon>
        <taxon>Bacillati</taxon>
        <taxon>Actinomycetota</taxon>
        <taxon>Actinomycetes</taxon>
        <taxon>Mycobacteriales</taxon>
        <taxon>Nocardiaceae</taxon>
        <taxon>Williamsia</taxon>
    </lineage>
</organism>
<evidence type="ECO:0000256" key="2">
    <source>
        <dbReference type="ARBA" id="ARBA00022679"/>
    </source>
</evidence>
<evidence type="ECO:0000313" key="9">
    <source>
        <dbReference type="Proteomes" id="UP000225108"/>
    </source>
</evidence>
<dbReference type="EMBL" id="PEBD01000004">
    <property type="protein sequence ID" value="PHV68457.1"/>
    <property type="molecule type" value="Genomic_DNA"/>
</dbReference>
<keyword evidence="2 5" id="KW-0808">Transferase</keyword>
<protein>
    <recommendedName>
        <fullName evidence="7">Cytosine-specific methyltransferase</fullName>
        <ecNumber evidence="7">2.1.1.37</ecNumber>
    </recommendedName>
</protein>
<gene>
    <name evidence="8" type="ORF">CSW57_04365</name>
</gene>
<comment type="similarity">
    <text evidence="5 6">Belongs to the class I-like SAM-binding methyltransferase superfamily. C5-methyltransferase family.</text>
</comment>
<feature type="active site" evidence="5">
    <location>
        <position position="68"/>
    </location>
</feature>
<dbReference type="AlphaFoldDB" id="A0A2G3PRI3"/>
<dbReference type="PROSITE" id="PS51679">
    <property type="entry name" value="SAM_MT_C5"/>
    <property type="match status" value="1"/>
</dbReference>
<accession>A0A2G3PRI3</accession>
<dbReference type="GO" id="GO:0003677">
    <property type="term" value="F:DNA binding"/>
    <property type="evidence" value="ECO:0007669"/>
    <property type="project" value="TreeGrafter"/>
</dbReference>
<dbReference type="PROSITE" id="PS00095">
    <property type="entry name" value="C5_MTASE_2"/>
    <property type="match status" value="1"/>
</dbReference>
<comment type="catalytic activity">
    <reaction evidence="7">
        <text>a 2'-deoxycytidine in DNA + S-adenosyl-L-methionine = a 5-methyl-2'-deoxycytidine in DNA + S-adenosyl-L-homocysteine + H(+)</text>
        <dbReference type="Rhea" id="RHEA:13681"/>
        <dbReference type="Rhea" id="RHEA-COMP:11369"/>
        <dbReference type="Rhea" id="RHEA-COMP:11370"/>
        <dbReference type="ChEBI" id="CHEBI:15378"/>
        <dbReference type="ChEBI" id="CHEBI:57856"/>
        <dbReference type="ChEBI" id="CHEBI:59789"/>
        <dbReference type="ChEBI" id="CHEBI:85452"/>
        <dbReference type="ChEBI" id="CHEBI:85454"/>
        <dbReference type="EC" id="2.1.1.37"/>
    </reaction>
</comment>
<dbReference type="GO" id="GO:0009307">
    <property type="term" value="P:DNA restriction-modification system"/>
    <property type="evidence" value="ECO:0007669"/>
    <property type="project" value="UniProtKB-KW"/>
</dbReference>
<dbReference type="GO" id="GO:0003886">
    <property type="term" value="F:DNA (cytosine-5-)-methyltransferase activity"/>
    <property type="evidence" value="ECO:0007669"/>
    <property type="project" value="UniProtKB-EC"/>
</dbReference>
<proteinExistence type="inferred from homology"/>
<dbReference type="PRINTS" id="PR00105">
    <property type="entry name" value="C5METTRFRASE"/>
</dbReference>
<dbReference type="Gene3D" id="3.40.50.150">
    <property type="entry name" value="Vaccinia Virus protein VP39"/>
    <property type="match status" value="1"/>
</dbReference>
<dbReference type="PANTHER" id="PTHR10629:SF52">
    <property type="entry name" value="DNA (CYTOSINE-5)-METHYLTRANSFERASE 1"/>
    <property type="match status" value="1"/>
</dbReference>
<evidence type="ECO:0000256" key="1">
    <source>
        <dbReference type="ARBA" id="ARBA00022603"/>
    </source>
</evidence>
<dbReference type="NCBIfam" id="TIGR00675">
    <property type="entry name" value="dcm"/>
    <property type="match status" value="1"/>
</dbReference>
<dbReference type="GO" id="GO:0032259">
    <property type="term" value="P:methylation"/>
    <property type="evidence" value="ECO:0007669"/>
    <property type="project" value="UniProtKB-KW"/>
</dbReference>
<evidence type="ECO:0000256" key="5">
    <source>
        <dbReference type="PROSITE-ProRule" id="PRU01016"/>
    </source>
</evidence>
<dbReference type="Proteomes" id="UP000225108">
    <property type="component" value="Unassembled WGS sequence"/>
</dbReference>
<dbReference type="SUPFAM" id="SSF53335">
    <property type="entry name" value="S-adenosyl-L-methionine-dependent methyltransferases"/>
    <property type="match status" value="1"/>
</dbReference>
<dbReference type="InterPro" id="IPR018117">
    <property type="entry name" value="C5_DNA_meth_AS"/>
</dbReference>
<keyword evidence="1 5" id="KW-0489">Methyltransferase</keyword>
<keyword evidence="4" id="KW-0680">Restriction system</keyword>
<dbReference type="InterPro" id="IPR031303">
    <property type="entry name" value="C5_meth_CS"/>
</dbReference>
<dbReference type="PROSITE" id="PS00094">
    <property type="entry name" value="C5_MTASE_1"/>
    <property type="match status" value="1"/>
</dbReference>
<evidence type="ECO:0000313" key="8">
    <source>
        <dbReference type="EMBL" id="PHV68457.1"/>
    </source>
</evidence>
<dbReference type="InterPro" id="IPR029063">
    <property type="entry name" value="SAM-dependent_MTases_sf"/>
</dbReference>
<dbReference type="RefSeq" id="WP_099381582.1">
    <property type="nucleotide sequence ID" value="NZ_PEBD01000004.1"/>
</dbReference>
<evidence type="ECO:0000256" key="3">
    <source>
        <dbReference type="ARBA" id="ARBA00022691"/>
    </source>
</evidence>
<name>A0A2G3PRI3_WILMA</name>
<dbReference type="InterPro" id="IPR050390">
    <property type="entry name" value="C5-Methyltransferase"/>
</dbReference>
<reference evidence="8 9" key="1">
    <citation type="submission" date="2017-10" db="EMBL/GenBank/DDBJ databases">
        <title>The draft genome sequence of Williamsia sp. BULT 1.1 isolated from the semi-arid grassland soils from South Africa.</title>
        <authorList>
            <person name="Kabwe M.H."/>
            <person name="Govender N."/>
            <person name="Mutseka Lunga P."/>
            <person name="Vikram S."/>
            <person name="Makhalanyane T.P."/>
        </authorList>
    </citation>
    <scope>NUCLEOTIDE SEQUENCE [LARGE SCALE GENOMIC DNA]</scope>
    <source>
        <strain evidence="8 9">BULT 1.1</strain>
    </source>
</reference>
<dbReference type="InterPro" id="IPR001525">
    <property type="entry name" value="C5_MeTfrase"/>
</dbReference>
<dbReference type="GO" id="GO:0044027">
    <property type="term" value="P:negative regulation of gene expression via chromosomal CpG island methylation"/>
    <property type="evidence" value="ECO:0007669"/>
    <property type="project" value="TreeGrafter"/>
</dbReference>
<evidence type="ECO:0000256" key="4">
    <source>
        <dbReference type="ARBA" id="ARBA00022747"/>
    </source>
</evidence>
<sequence length="373" mass="40875">MRAAGLFSGVGGIERGLDLAGVSTEMLCEYWQPAAQVLARRFDAPVVGDIRHLRALPEVDVVTAGFPCTDLSQVGRVAGIGGEESGLVREVFRLIDRAKPTWVVLENVTNMLSLHGGEPIRVITDWFDEKKWNWAYRTVNSQHFGVPQRRRRVVIVASRTEDPRWVLFVDDHTPSSTNSARAHGFYWTEGNRGVGWGDDVVPTLKGGSKLGIPSPPAVWRKAASPGVAIVRPRVEVGEQLQGFDSGWTEGSATPGERWKMVGNAVTVPVAEWVGQRLIAPGEPLDVARQFAVGSRWPGAGSSIRGERQQWSLGEAPLVVPRVTISSLLNRRFDPLSVKATTGFYTRLTNSRLRSGGQPFKDALLQHIKTMSAL</sequence>
<dbReference type="Pfam" id="PF00145">
    <property type="entry name" value="DNA_methylase"/>
    <property type="match status" value="1"/>
</dbReference>
<dbReference type="PANTHER" id="PTHR10629">
    <property type="entry name" value="CYTOSINE-SPECIFIC METHYLTRANSFERASE"/>
    <property type="match status" value="1"/>
</dbReference>
<dbReference type="EC" id="2.1.1.37" evidence="7"/>
<comment type="caution">
    <text evidence="8">The sequence shown here is derived from an EMBL/GenBank/DDBJ whole genome shotgun (WGS) entry which is preliminary data.</text>
</comment>
<keyword evidence="3 5" id="KW-0949">S-adenosyl-L-methionine</keyword>
<evidence type="ECO:0000256" key="6">
    <source>
        <dbReference type="RuleBase" id="RU000416"/>
    </source>
</evidence>